<gene>
    <name evidence="6" type="ORF">ABII15_25920</name>
</gene>
<dbReference type="GO" id="GO:0051536">
    <property type="term" value="F:iron-sulfur cluster binding"/>
    <property type="evidence" value="ECO:0007669"/>
    <property type="project" value="UniProtKB-KW"/>
</dbReference>
<dbReference type="PANTHER" id="PTHR43273">
    <property type="entry name" value="ANAEROBIC SULFATASE-MATURATING ENZYME HOMOLOG ASLB-RELATED"/>
    <property type="match status" value="1"/>
</dbReference>
<evidence type="ECO:0000256" key="2">
    <source>
        <dbReference type="ARBA" id="ARBA00022723"/>
    </source>
</evidence>
<dbReference type="SUPFAM" id="SSF102114">
    <property type="entry name" value="Radical SAM enzymes"/>
    <property type="match status" value="1"/>
</dbReference>
<evidence type="ECO:0000259" key="5">
    <source>
        <dbReference type="PROSITE" id="PS51918"/>
    </source>
</evidence>
<dbReference type="KEGG" id="stac:ABII15_25920"/>
<evidence type="ECO:0000256" key="1">
    <source>
        <dbReference type="ARBA" id="ARBA00022691"/>
    </source>
</evidence>
<organism evidence="6">
    <name type="scientific">Streptomyces tabacisoli</name>
    <dbReference type="NCBI Taxonomy" id="3156398"/>
    <lineage>
        <taxon>Bacteria</taxon>
        <taxon>Bacillati</taxon>
        <taxon>Actinomycetota</taxon>
        <taxon>Actinomycetes</taxon>
        <taxon>Kitasatosporales</taxon>
        <taxon>Streptomycetaceae</taxon>
        <taxon>Streptomyces</taxon>
    </lineage>
</organism>
<accession>A0AAU8J5I3</accession>
<dbReference type="InterPro" id="IPR058240">
    <property type="entry name" value="rSAM_sf"/>
</dbReference>
<dbReference type="NCBIfam" id="TIGR04269">
    <property type="entry name" value="SAM_SPASM_FxsB"/>
    <property type="match status" value="1"/>
</dbReference>
<dbReference type="PROSITE" id="PS51918">
    <property type="entry name" value="RADICAL_SAM"/>
    <property type="match status" value="1"/>
</dbReference>
<keyword evidence="2" id="KW-0479">Metal-binding</keyword>
<dbReference type="InterPro" id="IPR026335">
    <property type="entry name" value="rSAM_SPASM_FxsB"/>
</dbReference>
<evidence type="ECO:0000256" key="3">
    <source>
        <dbReference type="ARBA" id="ARBA00023004"/>
    </source>
</evidence>
<evidence type="ECO:0000313" key="6">
    <source>
        <dbReference type="EMBL" id="XCJ75777.1"/>
    </source>
</evidence>
<keyword evidence="4" id="KW-0411">Iron-sulfur</keyword>
<evidence type="ECO:0000256" key="4">
    <source>
        <dbReference type="ARBA" id="ARBA00023014"/>
    </source>
</evidence>
<dbReference type="CDD" id="cd01335">
    <property type="entry name" value="Radical_SAM"/>
    <property type="match status" value="1"/>
</dbReference>
<name>A0AAU8J5I3_9ACTN</name>
<dbReference type="AlphaFoldDB" id="A0AAU8J5I3"/>
<sequence length="414" mass="44430">MPARQAAGHPRWPHAVLDTTAHTPVPFRQFVLKVHGRCNLDCSYCYVYHAQDDSWRDRPASADADLRRTTARRIAEHVTTHGLRRIRIELHGGEPLLGGPGLVLAYVDAVRAAVPDSCEVHATVQTNGTLLTASVLDRLAASKVRVGLSLDGGRAAHNARRTDHAGRPAWPAAHAAARRLARRPGTYAGILCTVDLAADPLGVYRSLVSLGPPGIDFLLPHGNWGTPPPGLGVSRPARHRPAPAPYGDWLTTVFDAWWGTEGDERVRVRLFHEILALLLGVPSTAEAVGLSPMAAVVVETDGAIEQVDSLRSAYAGAPATGRDVFRHTFDDALRHPGVAARQIGARALDAVCRGCPVGAVCGGGNYVHRYAPGSGFRHPSVYCADLERLIRHVAHALAQQVSVPAWKYGPTSFV</sequence>
<dbReference type="Gene3D" id="3.20.20.70">
    <property type="entry name" value="Aldolase class I"/>
    <property type="match status" value="1"/>
</dbReference>
<dbReference type="SFLD" id="SFLDG01072">
    <property type="entry name" value="dehydrogenase_like"/>
    <property type="match status" value="1"/>
</dbReference>
<dbReference type="Pfam" id="PF04055">
    <property type="entry name" value="Radical_SAM"/>
    <property type="match status" value="1"/>
</dbReference>
<dbReference type="SFLD" id="SFLDG01067">
    <property type="entry name" value="SPASM/twitch_domain_containing"/>
    <property type="match status" value="1"/>
</dbReference>
<feature type="domain" description="Radical SAM core" evidence="5">
    <location>
        <begin position="22"/>
        <end position="260"/>
    </location>
</feature>
<reference evidence="6" key="1">
    <citation type="submission" date="2024-06" db="EMBL/GenBank/DDBJ databases">
        <title>Streptomyces sp. strain HUAS MG91 genome sequences.</title>
        <authorList>
            <person name="Mo P."/>
        </authorList>
    </citation>
    <scope>NUCLEOTIDE SEQUENCE</scope>
    <source>
        <strain evidence="6">HUAS MG91</strain>
    </source>
</reference>
<protein>
    <submittedName>
        <fullName evidence="6">FxsB family cyclophane-forming radical SAM/SPASM peptide maturase</fullName>
    </submittedName>
</protein>
<proteinExistence type="predicted"/>
<keyword evidence="3" id="KW-0408">Iron</keyword>
<dbReference type="EMBL" id="CP159534">
    <property type="protein sequence ID" value="XCJ75777.1"/>
    <property type="molecule type" value="Genomic_DNA"/>
</dbReference>
<dbReference type="InterPro" id="IPR023867">
    <property type="entry name" value="Sulphatase_maturase_rSAM"/>
</dbReference>
<dbReference type="SFLD" id="SFLDS00029">
    <property type="entry name" value="Radical_SAM"/>
    <property type="match status" value="1"/>
</dbReference>
<keyword evidence="1" id="KW-0949">S-adenosyl-L-methionine</keyword>
<dbReference type="RefSeq" id="WP_353947202.1">
    <property type="nucleotide sequence ID" value="NZ_CP159534.1"/>
</dbReference>
<dbReference type="InterPro" id="IPR013785">
    <property type="entry name" value="Aldolase_TIM"/>
</dbReference>
<dbReference type="SFLD" id="SFLDG01386">
    <property type="entry name" value="main_SPASM_domain-containing"/>
    <property type="match status" value="1"/>
</dbReference>
<dbReference type="InterPro" id="IPR007197">
    <property type="entry name" value="rSAM"/>
</dbReference>
<dbReference type="PANTHER" id="PTHR43273:SF8">
    <property type="entry name" value="RADICAL SAM DOMAIN PROTEIN"/>
    <property type="match status" value="1"/>
</dbReference>
<dbReference type="GO" id="GO:0016491">
    <property type="term" value="F:oxidoreductase activity"/>
    <property type="evidence" value="ECO:0007669"/>
    <property type="project" value="InterPro"/>
</dbReference>
<dbReference type="GO" id="GO:0046872">
    <property type="term" value="F:metal ion binding"/>
    <property type="evidence" value="ECO:0007669"/>
    <property type="project" value="UniProtKB-KW"/>
</dbReference>